<dbReference type="InterPro" id="IPR050319">
    <property type="entry name" value="ABC_transp_ATP-bind"/>
</dbReference>
<keyword evidence="3" id="KW-0547">Nucleotide-binding</keyword>
<feature type="domain" description="ABC transporter" evidence="5">
    <location>
        <begin position="4"/>
        <end position="253"/>
    </location>
</feature>
<dbReference type="PROSITE" id="PS00211">
    <property type="entry name" value="ABC_TRANSPORTER_1"/>
    <property type="match status" value="1"/>
</dbReference>
<dbReference type="Gene3D" id="3.40.50.300">
    <property type="entry name" value="P-loop containing nucleotide triphosphate hydrolases"/>
    <property type="match status" value="1"/>
</dbReference>
<evidence type="ECO:0000313" key="7">
    <source>
        <dbReference type="Proteomes" id="UP000287502"/>
    </source>
</evidence>
<dbReference type="InterPro" id="IPR003593">
    <property type="entry name" value="AAA+_ATPase"/>
</dbReference>
<keyword evidence="4 6" id="KW-0067">ATP-binding</keyword>
<dbReference type="RefSeq" id="WP_128467040.1">
    <property type="nucleotide sequence ID" value="NZ_CP035108.1"/>
</dbReference>
<evidence type="ECO:0000256" key="3">
    <source>
        <dbReference type="ARBA" id="ARBA00022741"/>
    </source>
</evidence>
<dbReference type="GO" id="GO:0055085">
    <property type="term" value="P:transmembrane transport"/>
    <property type="evidence" value="ECO:0007669"/>
    <property type="project" value="UniProtKB-ARBA"/>
</dbReference>
<dbReference type="SMART" id="SM00382">
    <property type="entry name" value="AAA"/>
    <property type="match status" value="1"/>
</dbReference>
<dbReference type="OrthoDB" id="9779287at2"/>
<reference evidence="6 7" key="1">
    <citation type="submission" date="2019-01" db="EMBL/GenBank/DDBJ databases">
        <title>Geovibrio thiophilus DSM 11263, complete genome.</title>
        <authorList>
            <person name="Spring S."/>
            <person name="Bunk B."/>
            <person name="Sproer C."/>
        </authorList>
    </citation>
    <scope>NUCLEOTIDE SEQUENCE [LARGE SCALE GENOMIC DNA]</scope>
    <source>
        <strain evidence="6 7">DSM 11263</strain>
    </source>
</reference>
<keyword evidence="2" id="KW-0813">Transport</keyword>
<protein>
    <submittedName>
        <fullName evidence="6">ABC transporter ATP-binding protein</fullName>
    </submittedName>
</protein>
<organism evidence="6 7">
    <name type="scientific">Geovibrio thiophilus</name>
    <dbReference type="NCBI Taxonomy" id="139438"/>
    <lineage>
        <taxon>Bacteria</taxon>
        <taxon>Pseudomonadati</taxon>
        <taxon>Deferribacterota</taxon>
        <taxon>Deferribacteres</taxon>
        <taxon>Deferribacterales</taxon>
        <taxon>Geovibrionaceae</taxon>
        <taxon>Geovibrio</taxon>
    </lineage>
</organism>
<gene>
    <name evidence="6" type="ORF">EP073_10160</name>
</gene>
<dbReference type="PANTHER" id="PTHR43776">
    <property type="entry name" value="TRANSPORT ATP-BINDING PROTEIN"/>
    <property type="match status" value="1"/>
</dbReference>
<dbReference type="CDD" id="cd03257">
    <property type="entry name" value="ABC_NikE_OppD_transporters"/>
    <property type="match status" value="1"/>
</dbReference>
<accession>A0A410K028</accession>
<dbReference type="Pfam" id="PF00005">
    <property type="entry name" value="ABC_tran"/>
    <property type="match status" value="1"/>
</dbReference>
<evidence type="ECO:0000256" key="2">
    <source>
        <dbReference type="ARBA" id="ARBA00022448"/>
    </source>
</evidence>
<dbReference type="GO" id="GO:0016887">
    <property type="term" value="F:ATP hydrolysis activity"/>
    <property type="evidence" value="ECO:0007669"/>
    <property type="project" value="InterPro"/>
</dbReference>
<dbReference type="KEGG" id="gtl:EP073_10160"/>
<dbReference type="EMBL" id="CP035108">
    <property type="protein sequence ID" value="QAR33754.1"/>
    <property type="molecule type" value="Genomic_DNA"/>
</dbReference>
<dbReference type="SUPFAM" id="SSF52540">
    <property type="entry name" value="P-loop containing nucleoside triphosphate hydrolases"/>
    <property type="match status" value="1"/>
</dbReference>
<keyword evidence="7" id="KW-1185">Reference proteome</keyword>
<evidence type="ECO:0000256" key="1">
    <source>
        <dbReference type="ARBA" id="ARBA00005417"/>
    </source>
</evidence>
<dbReference type="InterPro" id="IPR027417">
    <property type="entry name" value="P-loop_NTPase"/>
</dbReference>
<dbReference type="InterPro" id="IPR017871">
    <property type="entry name" value="ABC_transporter-like_CS"/>
</dbReference>
<dbReference type="PROSITE" id="PS50893">
    <property type="entry name" value="ABC_TRANSPORTER_2"/>
    <property type="match status" value="1"/>
</dbReference>
<sequence length="259" mass="28520">MKLLELKDATKIYTAFEGLFAGSGTSFRATDGISLILEQGKALGIVGESGSGKTTAAKIICDIIRPDAGEVLYKGENIRTLGKKYAGYRKNVQMIFQDPYTSLNPKLTVFSSMYDGIAAHSAMSKAEIRAKCETLMEMVGLEKEHLDRFPHEFSGGQRQRVSIARALSLEPEIIVADEPVSSLDVSVQAQILNLLKKLSKENNITLVLISHDLAVVSFLCDEVIVMNKGKIVERGTADEVIRSPKEEYTKKLLEACVYR</sequence>
<dbReference type="AlphaFoldDB" id="A0A410K028"/>
<name>A0A410K028_9BACT</name>
<evidence type="ECO:0000259" key="5">
    <source>
        <dbReference type="PROSITE" id="PS50893"/>
    </source>
</evidence>
<dbReference type="PANTHER" id="PTHR43776:SF7">
    <property type="entry name" value="D,D-DIPEPTIDE TRANSPORT ATP-BINDING PROTEIN DDPF-RELATED"/>
    <property type="match status" value="1"/>
</dbReference>
<dbReference type="InterPro" id="IPR003439">
    <property type="entry name" value="ABC_transporter-like_ATP-bd"/>
</dbReference>
<dbReference type="GO" id="GO:0005524">
    <property type="term" value="F:ATP binding"/>
    <property type="evidence" value="ECO:0007669"/>
    <property type="project" value="UniProtKB-KW"/>
</dbReference>
<evidence type="ECO:0000313" key="6">
    <source>
        <dbReference type="EMBL" id="QAR33754.1"/>
    </source>
</evidence>
<comment type="similarity">
    <text evidence="1">Belongs to the ABC transporter superfamily.</text>
</comment>
<dbReference type="Proteomes" id="UP000287502">
    <property type="component" value="Chromosome"/>
</dbReference>
<proteinExistence type="inferred from homology"/>
<evidence type="ECO:0000256" key="4">
    <source>
        <dbReference type="ARBA" id="ARBA00022840"/>
    </source>
</evidence>